<dbReference type="Proteomes" id="UP000580250">
    <property type="component" value="Unassembled WGS sequence"/>
</dbReference>
<gene>
    <name evidence="2" type="ORF">MENT_LOCUS38732</name>
</gene>
<reference evidence="2 3" key="1">
    <citation type="submission" date="2020-08" db="EMBL/GenBank/DDBJ databases">
        <authorList>
            <person name="Koutsovoulos G."/>
            <person name="Danchin GJ E."/>
        </authorList>
    </citation>
    <scope>NUCLEOTIDE SEQUENCE [LARGE SCALE GENOMIC DNA]</scope>
</reference>
<comment type="caution">
    <text evidence="2">The sequence shown here is derived from an EMBL/GenBank/DDBJ whole genome shotgun (WGS) entry which is preliminary data.</text>
</comment>
<protein>
    <submittedName>
        <fullName evidence="2">Uncharacterized protein</fullName>
    </submittedName>
</protein>
<sequence>MFKFKLFLFFVINCSLNIELNEPQEQTEFIENLRKSTKFKKSLEEENSQKQSK</sequence>
<keyword evidence="1" id="KW-0732">Signal</keyword>
<proteinExistence type="predicted"/>
<accession>A0A6V7WGX9</accession>
<feature type="signal peptide" evidence="1">
    <location>
        <begin position="1"/>
        <end position="17"/>
    </location>
</feature>
<dbReference type="EMBL" id="CAJEWN010000579">
    <property type="protein sequence ID" value="CAD2186252.1"/>
    <property type="molecule type" value="Genomic_DNA"/>
</dbReference>
<evidence type="ECO:0000313" key="3">
    <source>
        <dbReference type="Proteomes" id="UP000580250"/>
    </source>
</evidence>
<evidence type="ECO:0000313" key="2">
    <source>
        <dbReference type="EMBL" id="CAD2186252.1"/>
    </source>
</evidence>
<feature type="chain" id="PRO_5027593655" evidence="1">
    <location>
        <begin position="18"/>
        <end position="53"/>
    </location>
</feature>
<dbReference type="AlphaFoldDB" id="A0A6V7WGX9"/>
<organism evidence="2 3">
    <name type="scientific">Meloidogyne enterolobii</name>
    <name type="common">Root-knot nematode worm</name>
    <name type="synonym">Meloidogyne mayaguensis</name>
    <dbReference type="NCBI Taxonomy" id="390850"/>
    <lineage>
        <taxon>Eukaryota</taxon>
        <taxon>Metazoa</taxon>
        <taxon>Ecdysozoa</taxon>
        <taxon>Nematoda</taxon>
        <taxon>Chromadorea</taxon>
        <taxon>Rhabditida</taxon>
        <taxon>Tylenchina</taxon>
        <taxon>Tylenchomorpha</taxon>
        <taxon>Tylenchoidea</taxon>
        <taxon>Meloidogynidae</taxon>
        <taxon>Meloidogyninae</taxon>
        <taxon>Meloidogyne</taxon>
    </lineage>
</organism>
<evidence type="ECO:0000256" key="1">
    <source>
        <dbReference type="SAM" id="SignalP"/>
    </source>
</evidence>
<name>A0A6V7WGX9_MELEN</name>